<dbReference type="InterPro" id="IPR045264">
    <property type="entry name" value="SPXM_SPX_plant"/>
</dbReference>
<proteinExistence type="inferred from homology"/>
<evidence type="ECO:0000259" key="7">
    <source>
        <dbReference type="PROSITE" id="PS51382"/>
    </source>
</evidence>
<evidence type="ECO:0000256" key="6">
    <source>
        <dbReference type="SAM" id="Phobius"/>
    </source>
</evidence>
<evidence type="ECO:0000256" key="3">
    <source>
        <dbReference type="ARBA" id="ARBA00022692"/>
    </source>
</evidence>
<dbReference type="eggNOG" id="KOG2325">
    <property type="taxonomic scope" value="Eukaryota"/>
</dbReference>
<sequence length="696" mass="77703">MVHFGHYILANRIPEWESHYIGYKALKKRINEYASRASHASSEEREQIISSFAQLLDSQVERIVLFLMEKQGLLAEKLLKLAEKQEKSLAAMEIDVEAATSYHLIEEYRQEHLAIGQELLKLLNFVEMNTTGLRKILKKFDKRVGFRFREQYLASRINHPYSQLQQVFKQVGIGALMGTIAQNLAQLSSGHSHRQSYFSLFRKSSLPIEHEPIIKALEGALHRLTKEVTFMSFVANDLLLPEPSDHALETADEREFHFMSVQLNLWNTFLYMANYYIVVPTSDDYAETLHVPGTMNGVIIGAMPLAALVSALVYSWWSNFSYRAPLFISTLLLMAGNLMYALALPFHSFWFLVIGRALSGLGGARAINRRYLMDHVPVKHLTNVSASFVIASSLGMAAGPALASLLIKLDFQMLGFPVNQFTAPGWVMLLLWGIYLIVSLFAFKEPKRLSVNHDTENQVHSAFVDDGSDSGSGITDPLLGEETVPAKGRKPAGTISELFRAINTPVQILLLVYFMLKFAVEMLVSESGIISEFYFQWSSSQVGYFLGALGLAVLPICAVVANYISNTFADRVVIFWTEILIALGVIANICYYPLFRYTTVQYVASAIVIFLSTNVLEGVNMSLLSKVMPSRLSRGVFNCGFLSTEAGTLARALSDGLISLAGKAGMEYLLIVTMIPTLVLVLATIACTWIGYYTLY</sequence>
<dbReference type="GO" id="GO:0022857">
    <property type="term" value="F:transmembrane transporter activity"/>
    <property type="evidence" value="ECO:0000318"/>
    <property type="project" value="GO_Central"/>
</dbReference>
<dbReference type="EMBL" id="GL377593">
    <property type="protein sequence ID" value="EFJ23233.1"/>
    <property type="molecule type" value="Genomic_DNA"/>
</dbReference>
<feature type="transmembrane region" description="Helical" evidence="6">
    <location>
        <begin position="668"/>
        <end position="692"/>
    </location>
</feature>
<feature type="transmembrane region" description="Helical" evidence="6">
    <location>
        <begin position="542"/>
        <end position="561"/>
    </location>
</feature>
<keyword evidence="3 6" id="KW-0812">Transmembrane</keyword>
<feature type="domain" description="SPX" evidence="7">
    <location>
        <begin position="2"/>
        <end position="154"/>
    </location>
</feature>
<feature type="transmembrane region" description="Helical" evidence="6">
    <location>
        <begin position="573"/>
        <end position="594"/>
    </location>
</feature>
<feature type="transmembrane region" description="Helical" evidence="6">
    <location>
        <begin position="423"/>
        <end position="443"/>
    </location>
</feature>
<dbReference type="CDD" id="cd14479">
    <property type="entry name" value="SPX-MFS_plant"/>
    <property type="match status" value="1"/>
</dbReference>
<dbReference type="eggNOG" id="KOG1161">
    <property type="taxonomic scope" value="Eukaryota"/>
</dbReference>
<feature type="transmembrane region" description="Helical" evidence="6">
    <location>
        <begin position="256"/>
        <end position="277"/>
    </location>
</feature>
<keyword evidence="4 6" id="KW-1133">Transmembrane helix</keyword>
<protein>
    <recommendedName>
        <fullName evidence="7">SPX domain-containing protein</fullName>
    </recommendedName>
</protein>
<evidence type="ECO:0000313" key="9">
    <source>
        <dbReference type="Proteomes" id="UP000001514"/>
    </source>
</evidence>
<evidence type="ECO:0000313" key="8">
    <source>
        <dbReference type="EMBL" id="EFJ23233.1"/>
    </source>
</evidence>
<dbReference type="Pfam" id="PF03105">
    <property type="entry name" value="SPX"/>
    <property type="match status" value="2"/>
</dbReference>
<organism evidence="9">
    <name type="scientific">Selaginella moellendorffii</name>
    <name type="common">Spikemoss</name>
    <dbReference type="NCBI Taxonomy" id="88036"/>
    <lineage>
        <taxon>Eukaryota</taxon>
        <taxon>Viridiplantae</taxon>
        <taxon>Streptophyta</taxon>
        <taxon>Embryophyta</taxon>
        <taxon>Tracheophyta</taxon>
        <taxon>Lycopodiopsida</taxon>
        <taxon>Selaginellales</taxon>
        <taxon>Selaginellaceae</taxon>
        <taxon>Selaginella</taxon>
    </lineage>
</organism>
<evidence type="ECO:0000256" key="4">
    <source>
        <dbReference type="ARBA" id="ARBA00022989"/>
    </source>
</evidence>
<dbReference type="InterPro" id="IPR051068">
    <property type="entry name" value="MFS_Domain-Containing_Protein"/>
</dbReference>
<dbReference type="Pfam" id="PF07690">
    <property type="entry name" value="MFS_1"/>
    <property type="match status" value="1"/>
</dbReference>
<dbReference type="Gramene" id="EFJ23233">
    <property type="protein sequence ID" value="EFJ23233"/>
    <property type="gene ID" value="SELMODRAFT_442945"/>
</dbReference>
<keyword evidence="5 6" id="KW-0472">Membrane</keyword>
<feature type="transmembrane region" description="Helical" evidence="6">
    <location>
        <begin position="508"/>
        <end position="530"/>
    </location>
</feature>
<dbReference type="AlphaFoldDB" id="D8RXC9"/>
<dbReference type="InterPro" id="IPR004331">
    <property type="entry name" value="SPX_dom"/>
</dbReference>
<evidence type="ECO:0000256" key="5">
    <source>
        <dbReference type="ARBA" id="ARBA00023136"/>
    </source>
</evidence>
<feature type="transmembrane region" description="Helical" evidence="6">
    <location>
        <begin position="349"/>
        <end position="368"/>
    </location>
</feature>
<dbReference type="InParanoid" id="D8RXC9"/>
<name>D8RXC9_SELML</name>
<accession>D8RXC9</accession>
<dbReference type="PANTHER" id="PTHR23510:SF64">
    <property type="entry name" value="INNER MEMBRANE TRANSPORT PROTEIN YAJR"/>
    <property type="match status" value="1"/>
</dbReference>
<evidence type="ECO:0000256" key="2">
    <source>
        <dbReference type="ARBA" id="ARBA00008335"/>
    </source>
</evidence>
<reference evidence="8 9" key="1">
    <citation type="journal article" date="2011" name="Science">
        <title>The Selaginella genome identifies genetic changes associated with the evolution of vascular plants.</title>
        <authorList>
            <person name="Banks J.A."/>
            <person name="Nishiyama T."/>
            <person name="Hasebe M."/>
            <person name="Bowman J.L."/>
            <person name="Gribskov M."/>
            <person name="dePamphilis C."/>
            <person name="Albert V.A."/>
            <person name="Aono N."/>
            <person name="Aoyama T."/>
            <person name="Ambrose B.A."/>
            <person name="Ashton N.W."/>
            <person name="Axtell M.J."/>
            <person name="Barker E."/>
            <person name="Barker M.S."/>
            <person name="Bennetzen J.L."/>
            <person name="Bonawitz N.D."/>
            <person name="Chapple C."/>
            <person name="Cheng C."/>
            <person name="Correa L.G."/>
            <person name="Dacre M."/>
            <person name="DeBarry J."/>
            <person name="Dreyer I."/>
            <person name="Elias M."/>
            <person name="Engstrom E.M."/>
            <person name="Estelle M."/>
            <person name="Feng L."/>
            <person name="Finet C."/>
            <person name="Floyd S.K."/>
            <person name="Frommer W.B."/>
            <person name="Fujita T."/>
            <person name="Gramzow L."/>
            <person name="Gutensohn M."/>
            <person name="Harholt J."/>
            <person name="Hattori M."/>
            <person name="Heyl A."/>
            <person name="Hirai T."/>
            <person name="Hiwatashi Y."/>
            <person name="Ishikawa M."/>
            <person name="Iwata M."/>
            <person name="Karol K.G."/>
            <person name="Koehler B."/>
            <person name="Kolukisaoglu U."/>
            <person name="Kubo M."/>
            <person name="Kurata T."/>
            <person name="Lalonde S."/>
            <person name="Li K."/>
            <person name="Li Y."/>
            <person name="Litt A."/>
            <person name="Lyons E."/>
            <person name="Manning G."/>
            <person name="Maruyama T."/>
            <person name="Michael T.P."/>
            <person name="Mikami K."/>
            <person name="Miyazaki S."/>
            <person name="Morinaga S."/>
            <person name="Murata T."/>
            <person name="Mueller-Roeber B."/>
            <person name="Nelson D.R."/>
            <person name="Obara M."/>
            <person name="Oguri Y."/>
            <person name="Olmstead R.G."/>
            <person name="Onodera N."/>
            <person name="Petersen B.L."/>
            <person name="Pils B."/>
            <person name="Prigge M."/>
            <person name="Rensing S.A."/>
            <person name="Riano-Pachon D.M."/>
            <person name="Roberts A.W."/>
            <person name="Sato Y."/>
            <person name="Scheller H.V."/>
            <person name="Schulz B."/>
            <person name="Schulz C."/>
            <person name="Shakirov E.V."/>
            <person name="Shibagaki N."/>
            <person name="Shinohara N."/>
            <person name="Shippen D.E."/>
            <person name="Soerensen I."/>
            <person name="Sotooka R."/>
            <person name="Sugimoto N."/>
            <person name="Sugita M."/>
            <person name="Sumikawa N."/>
            <person name="Tanurdzic M."/>
            <person name="Theissen G."/>
            <person name="Ulvskov P."/>
            <person name="Wakazuki S."/>
            <person name="Weng J.K."/>
            <person name="Willats W.W."/>
            <person name="Wipf D."/>
            <person name="Wolf P.G."/>
            <person name="Yang L."/>
            <person name="Zimmer A.D."/>
            <person name="Zhu Q."/>
            <person name="Mitros T."/>
            <person name="Hellsten U."/>
            <person name="Loque D."/>
            <person name="Otillar R."/>
            <person name="Salamov A."/>
            <person name="Schmutz J."/>
            <person name="Shapiro H."/>
            <person name="Lindquist E."/>
            <person name="Lucas S."/>
            <person name="Rokhsar D."/>
            <person name="Grigoriev I.V."/>
        </authorList>
    </citation>
    <scope>NUCLEOTIDE SEQUENCE [LARGE SCALE GENOMIC DNA]</scope>
</reference>
<comment type="similarity">
    <text evidence="2">Belongs to the major facilitator superfamily.</text>
</comment>
<feature type="transmembrane region" description="Helical" evidence="6">
    <location>
        <begin position="600"/>
        <end position="624"/>
    </location>
</feature>
<feature type="transmembrane region" description="Helical" evidence="6">
    <location>
        <begin position="297"/>
        <end position="317"/>
    </location>
</feature>
<gene>
    <name evidence="8" type="ORF">SELMODRAFT_442945</name>
</gene>
<dbReference type="OMA" id="EMANQDY"/>
<feature type="transmembrane region" description="Helical" evidence="6">
    <location>
        <begin position="324"/>
        <end position="343"/>
    </location>
</feature>
<dbReference type="InterPro" id="IPR036259">
    <property type="entry name" value="MFS_trans_sf"/>
</dbReference>
<dbReference type="Gene3D" id="1.20.1250.20">
    <property type="entry name" value="MFS general substrate transporter like domains"/>
    <property type="match status" value="1"/>
</dbReference>
<dbReference type="KEGG" id="smo:SELMODRAFT_442945"/>
<evidence type="ECO:0000256" key="1">
    <source>
        <dbReference type="ARBA" id="ARBA00004141"/>
    </source>
</evidence>
<dbReference type="HOGENOM" id="CLU_025236_1_0_1"/>
<dbReference type="InterPro" id="IPR011701">
    <property type="entry name" value="MFS"/>
</dbReference>
<feature type="transmembrane region" description="Helical" evidence="6">
    <location>
        <begin position="380"/>
        <end position="403"/>
    </location>
</feature>
<dbReference type="Proteomes" id="UP000001514">
    <property type="component" value="Unassembled WGS sequence"/>
</dbReference>
<dbReference type="GO" id="GO:0016020">
    <property type="term" value="C:membrane"/>
    <property type="evidence" value="ECO:0000318"/>
    <property type="project" value="GO_Central"/>
</dbReference>
<keyword evidence="9" id="KW-1185">Reference proteome</keyword>
<dbReference type="PROSITE" id="PS51382">
    <property type="entry name" value="SPX"/>
    <property type="match status" value="1"/>
</dbReference>
<dbReference type="PANTHER" id="PTHR23510">
    <property type="entry name" value="INNER MEMBRANE TRANSPORT PROTEIN YAJR"/>
    <property type="match status" value="1"/>
</dbReference>
<comment type="subcellular location">
    <subcellularLocation>
        <location evidence="1">Membrane</location>
        <topology evidence="1">Multi-pass membrane protein</topology>
    </subcellularLocation>
</comment>
<dbReference type="SUPFAM" id="SSF103473">
    <property type="entry name" value="MFS general substrate transporter"/>
    <property type="match status" value="1"/>
</dbReference>